<dbReference type="GO" id="GO:0005524">
    <property type="term" value="F:ATP binding"/>
    <property type="evidence" value="ECO:0007669"/>
    <property type="project" value="UniProtKB-KW"/>
</dbReference>
<dbReference type="InterPro" id="IPR027417">
    <property type="entry name" value="P-loop_NTPase"/>
</dbReference>
<dbReference type="VEuPathDB" id="FungiDB:PYU1_G003462"/>
<dbReference type="OMA" id="YHGRINI"/>
<name>K3WET1_GLOUD</name>
<evidence type="ECO:0000256" key="5">
    <source>
        <dbReference type="ARBA" id="ARBA00022777"/>
    </source>
</evidence>
<evidence type="ECO:0000313" key="10">
    <source>
        <dbReference type="EnsemblProtists" id="PYU1_T003472"/>
    </source>
</evidence>
<evidence type="ECO:0000256" key="4">
    <source>
        <dbReference type="ARBA" id="ARBA00022741"/>
    </source>
</evidence>
<dbReference type="Gene3D" id="1.25.40.20">
    <property type="entry name" value="Ankyrin repeat-containing domain"/>
    <property type="match status" value="1"/>
</dbReference>
<keyword evidence="11" id="KW-1185">Reference proteome</keyword>
<dbReference type="InterPro" id="IPR002110">
    <property type="entry name" value="Ankyrin_rpt"/>
</dbReference>
<dbReference type="EMBL" id="GL376603">
    <property type="status" value="NOT_ANNOTATED_CDS"/>
    <property type="molecule type" value="Genomic_DNA"/>
</dbReference>
<dbReference type="InterPro" id="IPR008145">
    <property type="entry name" value="GK/Ca_channel_bsu"/>
</dbReference>
<accession>K3WET1</accession>
<dbReference type="PANTHER" id="PTHR23117">
    <property type="entry name" value="GUANYLATE KINASE-RELATED"/>
    <property type="match status" value="1"/>
</dbReference>
<keyword evidence="6" id="KW-0067">ATP-binding</keyword>
<proteinExistence type="inferred from homology"/>
<keyword evidence="4" id="KW-0547">Nucleotide-binding</keyword>
<dbReference type="Proteomes" id="UP000019132">
    <property type="component" value="Unassembled WGS sequence"/>
</dbReference>
<evidence type="ECO:0000256" key="8">
    <source>
        <dbReference type="SAM" id="MobiDB-lite"/>
    </source>
</evidence>
<dbReference type="EC" id="2.7.4.8" evidence="2"/>
<dbReference type="PROSITE" id="PS50052">
    <property type="entry name" value="GUANYLATE_KINASE_2"/>
    <property type="match status" value="1"/>
</dbReference>
<dbReference type="eggNOG" id="KOG4177">
    <property type="taxonomic scope" value="Eukaryota"/>
</dbReference>
<feature type="repeat" description="ANK" evidence="7">
    <location>
        <begin position="57"/>
        <end position="89"/>
    </location>
</feature>
<evidence type="ECO:0000256" key="7">
    <source>
        <dbReference type="PROSITE-ProRule" id="PRU00023"/>
    </source>
</evidence>
<evidence type="ECO:0000313" key="11">
    <source>
        <dbReference type="Proteomes" id="UP000019132"/>
    </source>
</evidence>
<keyword evidence="5" id="KW-0418">Kinase</keyword>
<reference evidence="11" key="1">
    <citation type="journal article" date="2010" name="Genome Biol.">
        <title>Genome sequence of the necrotrophic plant pathogen Pythium ultimum reveals original pathogenicity mechanisms and effector repertoire.</title>
        <authorList>
            <person name="Levesque C.A."/>
            <person name="Brouwer H."/>
            <person name="Cano L."/>
            <person name="Hamilton J.P."/>
            <person name="Holt C."/>
            <person name="Huitema E."/>
            <person name="Raffaele S."/>
            <person name="Robideau G.P."/>
            <person name="Thines M."/>
            <person name="Win J."/>
            <person name="Zerillo M.M."/>
            <person name="Beakes G.W."/>
            <person name="Boore J.L."/>
            <person name="Busam D."/>
            <person name="Dumas B."/>
            <person name="Ferriera S."/>
            <person name="Fuerstenberg S.I."/>
            <person name="Gachon C.M."/>
            <person name="Gaulin E."/>
            <person name="Govers F."/>
            <person name="Grenville-Briggs L."/>
            <person name="Horner N."/>
            <person name="Hostetler J."/>
            <person name="Jiang R.H."/>
            <person name="Johnson J."/>
            <person name="Krajaejun T."/>
            <person name="Lin H."/>
            <person name="Meijer H.J."/>
            <person name="Moore B."/>
            <person name="Morris P."/>
            <person name="Phuntmart V."/>
            <person name="Puiu D."/>
            <person name="Shetty J."/>
            <person name="Stajich J.E."/>
            <person name="Tripathy S."/>
            <person name="Wawra S."/>
            <person name="van West P."/>
            <person name="Whitty B.R."/>
            <person name="Coutinho P.M."/>
            <person name="Henrissat B."/>
            <person name="Martin F."/>
            <person name="Thomas P.D."/>
            <person name="Tyler B.M."/>
            <person name="De Vries R.P."/>
            <person name="Kamoun S."/>
            <person name="Yandell M."/>
            <person name="Tisserat N."/>
            <person name="Buell C.R."/>
        </authorList>
    </citation>
    <scope>NUCLEOTIDE SEQUENCE</scope>
    <source>
        <strain evidence="11">DAOM:BR144</strain>
    </source>
</reference>
<dbReference type="FunFam" id="3.40.50.300:FF:000776">
    <property type="entry name" value="Guanylate kinase 2"/>
    <property type="match status" value="1"/>
</dbReference>
<dbReference type="InterPro" id="IPR020590">
    <property type="entry name" value="Guanylate_kinase_CS"/>
</dbReference>
<organism evidence="10 11">
    <name type="scientific">Globisporangium ultimum (strain ATCC 200006 / CBS 805.95 / DAOM BR144)</name>
    <name type="common">Pythium ultimum</name>
    <dbReference type="NCBI Taxonomy" id="431595"/>
    <lineage>
        <taxon>Eukaryota</taxon>
        <taxon>Sar</taxon>
        <taxon>Stramenopiles</taxon>
        <taxon>Oomycota</taxon>
        <taxon>Peronosporomycetes</taxon>
        <taxon>Pythiales</taxon>
        <taxon>Pythiaceae</taxon>
        <taxon>Globisporangium</taxon>
    </lineage>
</organism>
<dbReference type="NCBIfam" id="TIGR03263">
    <property type="entry name" value="guanyl_kin"/>
    <property type="match status" value="1"/>
</dbReference>
<dbReference type="Pfam" id="PF13857">
    <property type="entry name" value="Ank_5"/>
    <property type="match status" value="1"/>
</dbReference>
<dbReference type="PANTHER" id="PTHR23117:SF13">
    <property type="entry name" value="GUANYLATE KINASE"/>
    <property type="match status" value="1"/>
</dbReference>
<dbReference type="Pfam" id="PF00625">
    <property type="entry name" value="Guanylate_kin"/>
    <property type="match status" value="1"/>
</dbReference>
<dbReference type="InterPro" id="IPR017665">
    <property type="entry name" value="Guanylate_kinase"/>
</dbReference>
<evidence type="ECO:0000256" key="1">
    <source>
        <dbReference type="ARBA" id="ARBA00005790"/>
    </source>
</evidence>
<dbReference type="InterPro" id="IPR036770">
    <property type="entry name" value="Ankyrin_rpt-contain_sf"/>
</dbReference>
<dbReference type="SUPFAM" id="SSF52540">
    <property type="entry name" value="P-loop containing nucleoside triphosphate hydrolases"/>
    <property type="match status" value="1"/>
</dbReference>
<dbReference type="HOGENOM" id="CLU_025366_0_0_1"/>
<dbReference type="InterPro" id="IPR008144">
    <property type="entry name" value="Guanylate_kin-like_dom"/>
</dbReference>
<dbReference type="SMART" id="SM00072">
    <property type="entry name" value="GuKc"/>
    <property type="match status" value="1"/>
</dbReference>
<feature type="region of interest" description="Disordered" evidence="8">
    <location>
        <begin position="250"/>
        <end position="314"/>
    </location>
</feature>
<feature type="repeat" description="ANK" evidence="7">
    <location>
        <begin position="90"/>
        <end position="122"/>
    </location>
</feature>
<protein>
    <recommendedName>
        <fullName evidence="2">guanylate kinase</fullName>
        <ecNumber evidence="2">2.7.4.8</ecNumber>
    </recommendedName>
</protein>
<reference evidence="10" key="3">
    <citation type="submission" date="2015-02" db="UniProtKB">
        <authorList>
            <consortium name="EnsemblProtists"/>
        </authorList>
    </citation>
    <scope>IDENTIFICATION</scope>
    <source>
        <strain evidence="10">DAOM BR144</strain>
    </source>
</reference>
<dbReference type="InterPro" id="IPR047501">
    <property type="entry name" value="DD_CATIP"/>
</dbReference>
<dbReference type="SUPFAM" id="SSF48403">
    <property type="entry name" value="Ankyrin repeat"/>
    <property type="match status" value="1"/>
</dbReference>
<evidence type="ECO:0000256" key="2">
    <source>
        <dbReference type="ARBA" id="ARBA00012961"/>
    </source>
</evidence>
<comment type="similarity">
    <text evidence="1">Belongs to the guanylate kinase family.</text>
</comment>
<evidence type="ECO:0000256" key="6">
    <source>
        <dbReference type="ARBA" id="ARBA00022840"/>
    </source>
</evidence>
<keyword evidence="7" id="KW-0040">ANK repeat</keyword>
<evidence type="ECO:0000256" key="3">
    <source>
        <dbReference type="ARBA" id="ARBA00022679"/>
    </source>
</evidence>
<keyword evidence="3" id="KW-0808">Transferase</keyword>
<sequence>MFSFIADKLNVKNLGEMLAPTMTPEQEFHAAIEAGMLDKVVRFLDEMQLDPNTPTATGNLPIHTASYHGRINIIELLFARNVDVNTVGPRDNTPLHFAASQGHEDAVRFLINSGANPALRNRNGKTPYDIAKGDRIRQYLLPLQFRHEDPQQAAAYLPPGITPSVDPLAPKPEIAPPPLSGDYSMMGQQQPQAPHNPLYAAATHSAIPRGSQSRITRGEYRPIQADGFGSSVGNEALTAKFGNTREIKVTAPPPSLGGAMGGAPTIPPPTDGSNPYAAQPRAGAPSPPPGGYPGYAPPTSGGAPNNFGRGPPQFKIFNPKLAAQSGNTAAAAAPVQPGSFGSGAPNVNAAGAPRDPLHGDQNTLPKRIGMADGGKKALEALSFEELSLLNERKEALKKDHEAYVDAHPEIKTLLSAFMSALLIEKPTDVLAFAQMHFATYKSRYTELTPLVIAGPSGVGKGTLINKLLQQYPHLFGFSVSHTTRGPREGEVDGVAYHFKPKEQVQEEIDAGLFLEHAQVHGNIYGTSKRAVESVQAQNKICILDIDIQGVQQVKQSGIKAKYLFISPPSMVELEKRLRGRATETEDKIQLRVKNATGELEFSKQPGMFDENLVNENVDESFAKLLEILQEWYPNVNFS</sequence>
<dbReference type="SUPFAM" id="SSF47391">
    <property type="entry name" value="Dimerization-anchoring domain of cAMP-dependent PK regulatory subunit"/>
    <property type="match status" value="1"/>
</dbReference>
<dbReference type="GO" id="GO:0004385">
    <property type="term" value="F:GMP kinase activity"/>
    <property type="evidence" value="ECO:0007669"/>
    <property type="project" value="UniProtKB-EC"/>
</dbReference>
<dbReference type="InParanoid" id="K3WET1"/>
<dbReference type="EnsemblProtists" id="PYU1_T003472">
    <property type="protein sequence ID" value="PYU1_T003472"/>
    <property type="gene ID" value="PYU1_G003462"/>
</dbReference>
<dbReference type="PROSITE" id="PS00856">
    <property type="entry name" value="GUANYLATE_KINASE_1"/>
    <property type="match status" value="1"/>
</dbReference>
<dbReference type="CDD" id="cd22973">
    <property type="entry name" value="DD_CATIP"/>
    <property type="match status" value="1"/>
</dbReference>
<reference evidence="11" key="2">
    <citation type="submission" date="2010-04" db="EMBL/GenBank/DDBJ databases">
        <authorList>
            <person name="Buell R."/>
            <person name="Hamilton J."/>
            <person name="Hostetler J."/>
        </authorList>
    </citation>
    <scope>NUCLEOTIDE SEQUENCE [LARGE SCALE GENOMIC DNA]</scope>
    <source>
        <strain evidence="11">DAOM:BR144</strain>
    </source>
</reference>
<evidence type="ECO:0000259" key="9">
    <source>
        <dbReference type="PROSITE" id="PS50052"/>
    </source>
</evidence>
<dbReference type="SMART" id="SM00248">
    <property type="entry name" value="ANK"/>
    <property type="match status" value="2"/>
</dbReference>
<dbReference type="eggNOG" id="KOG0707">
    <property type="taxonomic scope" value="Eukaryota"/>
</dbReference>
<dbReference type="PROSITE" id="PS50297">
    <property type="entry name" value="ANK_REP_REGION"/>
    <property type="match status" value="2"/>
</dbReference>
<dbReference type="Gene3D" id="3.40.50.300">
    <property type="entry name" value="P-loop containing nucleotide triphosphate hydrolases"/>
    <property type="match status" value="1"/>
</dbReference>
<feature type="domain" description="Guanylate kinase-like" evidence="9">
    <location>
        <begin position="447"/>
        <end position="629"/>
    </location>
</feature>
<dbReference type="AlphaFoldDB" id="K3WET1"/>
<dbReference type="STRING" id="431595.K3WET1"/>
<dbReference type="GO" id="GO:0005829">
    <property type="term" value="C:cytosol"/>
    <property type="evidence" value="ECO:0007669"/>
    <property type="project" value="TreeGrafter"/>
</dbReference>
<dbReference type="CDD" id="cd00071">
    <property type="entry name" value="GMPK"/>
    <property type="match status" value="1"/>
</dbReference>
<dbReference type="PROSITE" id="PS50088">
    <property type="entry name" value="ANK_REPEAT"/>
    <property type="match status" value="2"/>
</dbReference>
<dbReference type="Pfam" id="PF13637">
    <property type="entry name" value="Ank_4"/>
    <property type="match status" value="1"/>
</dbReference>